<reference evidence="2 3" key="1">
    <citation type="journal article" date="2017" name="Mol. Biol. Evol.">
        <title>The 4-celled Tetrabaena socialis nuclear genome reveals the essential components for genetic control of cell number at the origin of multicellularity in the volvocine lineage.</title>
        <authorList>
            <person name="Featherston J."/>
            <person name="Arakaki Y."/>
            <person name="Hanschen E.R."/>
            <person name="Ferris P.J."/>
            <person name="Michod R.E."/>
            <person name="Olson B.J.S.C."/>
            <person name="Nozaki H."/>
            <person name="Durand P.M."/>
        </authorList>
    </citation>
    <scope>NUCLEOTIDE SEQUENCE [LARGE SCALE GENOMIC DNA]</scope>
    <source>
        <strain evidence="2 3">NIES-571</strain>
    </source>
</reference>
<feature type="compositionally biased region" description="Low complexity" evidence="1">
    <location>
        <begin position="98"/>
        <end position="111"/>
    </location>
</feature>
<comment type="caution">
    <text evidence="2">The sequence shown here is derived from an EMBL/GenBank/DDBJ whole genome shotgun (WGS) entry which is preliminary data.</text>
</comment>
<feature type="region of interest" description="Disordered" evidence="1">
    <location>
        <begin position="1"/>
        <end position="21"/>
    </location>
</feature>
<accession>A0A2J8A4W1</accession>
<sequence length="691" mass="71259">MAPLKAWNKARPSRPPPGASLISRLSRAPACGLSGGCNGVGAAARADSAPQACLGRNTSHSSAASPRSAGGGVTNATAARIPQRAQVLVRATGPATRPEAVAPGASAGEAAAPPPLPPPPLPPPLSELPTPMSPDAIPPLLDWVTTAAARPVAVQCILERFFSPQALQCVRAAVELALNGGGGQGPLVLPSHLALAALSSPHPDCAAALGVLHHGGLSLQGCVQLLLAAAAEAEAARVGARGTSSSSQDGVFSVAVQHFLFQSYRWAVYTGRWEGHNSVLPCHLLWALPADPRVAYSWDRRDPLDPAVQPWQDWRPPLVGLMEAAVGLKLLERAALVYEQYTDLSWLRCEGPSQPLAQQVDELLLLNDTLAAIDPRSISSSSQTLHSLLAGRAAMLVGALGGTNEPAPNAAIAAYIAATTTTTAAELQLLPWPTDGAAPPWLEGLTLQQRVRLLTHLAHVSKAAEASSPTSLDTSALDTTAAAVNQGLASVHASRELQRQAAMMLVAAGRPLAADGWLRQLASYGAVASKPAFDVFLAVLAALASRAAPAASEPPPPPGLLVFLSELLRAYIQQPHMVPNEALQALQGLRSLCKAGDESMVGMEDISMAVLLAAGTARGRNLASLVALTATVFDTYTKFINLRQQLAFLGMDPALLSAVVDQRAAGGAGGAAPGGPTDQQQAGGPDSRVVI</sequence>
<organism evidence="2 3">
    <name type="scientific">Tetrabaena socialis</name>
    <dbReference type="NCBI Taxonomy" id="47790"/>
    <lineage>
        <taxon>Eukaryota</taxon>
        <taxon>Viridiplantae</taxon>
        <taxon>Chlorophyta</taxon>
        <taxon>core chlorophytes</taxon>
        <taxon>Chlorophyceae</taxon>
        <taxon>CS clade</taxon>
        <taxon>Chlamydomonadales</taxon>
        <taxon>Tetrabaenaceae</taxon>
        <taxon>Tetrabaena</taxon>
    </lineage>
</organism>
<dbReference type="AlphaFoldDB" id="A0A2J8A4W1"/>
<keyword evidence="3" id="KW-1185">Reference proteome</keyword>
<dbReference type="OrthoDB" id="556657at2759"/>
<feature type="region of interest" description="Disordered" evidence="1">
    <location>
        <begin position="36"/>
        <end position="77"/>
    </location>
</feature>
<protein>
    <submittedName>
        <fullName evidence="2">Uncharacterized protein</fullName>
    </submittedName>
</protein>
<evidence type="ECO:0000256" key="1">
    <source>
        <dbReference type="SAM" id="MobiDB-lite"/>
    </source>
</evidence>
<feature type="compositionally biased region" description="Low complexity" evidence="1">
    <location>
        <begin position="674"/>
        <end position="685"/>
    </location>
</feature>
<feature type="compositionally biased region" description="Pro residues" evidence="1">
    <location>
        <begin position="112"/>
        <end position="126"/>
    </location>
</feature>
<feature type="compositionally biased region" description="Low complexity" evidence="1">
    <location>
        <begin position="59"/>
        <end position="68"/>
    </location>
</feature>
<feature type="region of interest" description="Disordered" evidence="1">
    <location>
        <begin position="667"/>
        <end position="691"/>
    </location>
</feature>
<dbReference type="Proteomes" id="UP000236333">
    <property type="component" value="Unassembled WGS sequence"/>
</dbReference>
<evidence type="ECO:0000313" key="3">
    <source>
        <dbReference type="Proteomes" id="UP000236333"/>
    </source>
</evidence>
<gene>
    <name evidence="2" type="ORF">TSOC_005962</name>
</gene>
<feature type="region of interest" description="Disordered" evidence="1">
    <location>
        <begin position="94"/>
        <end position="133"/>
    </location>
</feature>
<proteinExistence type="predicted"/>
<evidence type="ECO:0000313" key="2">
    <source>
        <dbReference type="EMBL" id="PNH07572.1"/>
    </source>
</evidence>
<dbReference type="EMBL" id="PGGS01000173">
    <property type="protein sequence ID" value="PNH07572.1"/>
    <property type="molecule type" value="Genomic_DNA"/>
</dbReference>
<name>A0A2J8A4W1_9CHLO</name>